<dbReference type="InterPro" id="IPR036874">
    <property type="entry name" value="Carbonic_anhydrase_sf"/>
</dbReference>
<dbReference type="RefSeq" id="WP_076758023.1">
    <property type="nucleotide sequence ID" value="NZ_FTPL01000002.1"/>
</dbReference>
<organism evidence="1 2">
    <name type="scientific">Edaphobacillus lindanitolerans</name>
    <dbReference type="NCBI Taxonomy" id="550447"/>
    <lineage>
        <taxon>Bacteria</taxon>
        <taxon>Bacillati</taxon>
        <taxon>Bacillota</taxon>
        <taxon>Bacilli</taxon>
        <taxon>Bacillales</taxon>
        <taxon>Bacillaceae</taxon>
        <taxon>Edaphobacillus</taxon>
    </lineage>
</organism>
<evidence type="ECO:0008006" key="3">
    <source>
        <dbReference type="Google" id="ProtNLM"/>
    </source>
</evidence>
<name>A0A1U7PK75_9BACI</name>
<dbReference type="GO" id="GO:0004089">
    <property type="term" value="F:carbonate dehydratase activity"/>
    <property type="evidence" value="ECO:0007669"/>
    <property type="project" value="InterPro"/>
</dbReference>
<dbReference type="Pfam" id="PF20393">
    <property type="entry name" value="Pro_CA_2"/>
    <property type="match status" value="1"/>
</dbReference>
<dbReference type="Gene3D" id="3.40.1050.10">
    <property type="entry name" value="Carbonic anhydrase"/>
    <property type="match status" value="1"/>
</dbReference>
<dbReference type="STRING" id="550447.SAMN05428946_1688"/>
<reference evidence="2" key="1">
    <citation type="submission" date="2017-01" db="EMBL/GenBank/DDBJ databases">
        <authorList>
            <person name="Varghese N."/>
            <person name="Submissions S."/>
        </authorList>
    </citation>
    <scope>NUCLEOTIDE SEQUENCE [LARGE SCALE GENOMIC DNA]</scope>
    <source>
        <strain evidence="2">MNA4</strain>
    </source>
</reference>
<dbReference type="SUPFAM" id="SSF53056">
    <property type="entry name" value="beta-carbonic anhydrase, cab"/>
    <property type="match status" value="1"/>
</dbReference>
<dbReference type="InterPro" id="IPR046871">
    <property type="entry name" value="Pro_CA_2"/>
</dbReference>
<dbReference type="EMBL" id="FTPL01000002">
    <property type="protein sequence ID" value="SIT84122.1"/>
    <property type="molecule type" value="Genomic_DNA"/>
</dbReference>
<dbReference type="OrthoDB" id="9794613at2"/>
<protein>
    <recommendedName>
        <fullName evidence="3">Carbonic anhydrase</fullName>
    </recommendedName>
</protein>
<sequence>MEQQEFVTVINCMDGRVQEPVIQWMKDRYNAKYVDSVTEAGPNKVLLSNNQNKIDSILERVRVSTDKHGSTVLAIAGHYDCAGHAVDGELKKARIRESIELISTWGLDVEIIGLYVNDQWQVEVVDGRARPLQAKAQ</sequence>
<keyword evidence="2" id="KW-1185">Reference proteome</keyword>
<evidence type="ECO:0000313" key="1">
    <source>
        <dbReference type="EMBL" id="SIT84122.1"/>
    </source>
</evidence>
<proteinExistence type="predicted"/>
<dbReference type="Proteomes" id="UP000187550">
    <property type="component" value="Unassembled WGS sequence"/>
</dbReference>
<dbReference type="AlphaFoldDB" id="A0A1U7PK75"/>
<evidence type="ECO:0000313" key="2">
    <source>
        <dbReference type="Proteomes" id="UP000187550"/>
    </source>
</evidence>
<dbReference type="GO" id="GO:0008270">
    <property type="term" value="F:zinc ion binding"/>
    <property type="evidence" value="ECO:0007669"/>
    <property type="project" value="InterPro"/>
</dbReference>
<gene>
    <name evidence="1" type="ORF">SAMN05428946_1688</name>
</gene>
<accession>A0A1U7PK75</accession>